<reference evidence="3 4" key="1">
    <citation type="journal article" date="2010" name="Nature">
        <title>Genome sequence of the palaeopolyploid soybean.</title>
        <authorList>
            <person name="Schmutz J."/>
            <person name="Cannon S.B."/>
            <person name="Schlueter J."/>
            <person name="Ma J."/>
            <person name="Mitros T."/>
            <person name="Nelson W."/>
            <person name="Hyten D.L."/>
            <person name="Song Q."/>
            <person name="Thelen J.J."/>
            <person name="Cheng J."/>
            <person name="Xu D."/>
            <person name="Hellsten U."/>
            <person name="May G.D."/>
            <person name="Yu Y."/>
            <person name="Sakurai T."/>
            <person name="Umezawa T."/>
            <person name="Bhattacharyya M.K."/>
            <person name="Sandhu D."/>
            <person name="Valliyodan B."/>
            <person name="Lindquist E."/>
            <person name="Peto M."/>
            <person name="Grant D."/>
            <person name="Shu S."/>
            <person name="Goodstein D."/>
            <person name="Barry K."/>
            <person name="Futrell-Griggs M."/>
            <person name="Abernathy B."/>
            <person name="Du J."/>
            <person name="Tian Z."/>
            <person name="Zhu L."/>
            <person name="Gill N."/>
            <person name="Joshi T."/>
            <person name="Libault M."/>
            <person name="Sethuraman A."/>
            <person name="Zhang X.-C."/>
            <person name="Shinozaki K."/>
            <person name="Nguyen H.T."/>
            <person name="Wing R.A."/>
            <person name="Cregan P."/>
            <person name="Specht J."/>
            <person name="Grimwood J."/>
            <person name="Rokhsar D."/>
            <person name="Stacey G."/>
            <person name="Shoemaker R.C."/>
            <person name="Jackson S.A."/>
        </authorList>
    </citation>
    <scope>NUCLEOTIDE SEQUENCE [LARGE SCALE GENOMIC DNA]</scope>
    <source>
        <strain evidence="4">cv. Williams 82</strain>
        <tissue evidence="3">Callus</tissue>
    </source>
</reference>
<evidence type="ECO:0000313" key="4">
    <source>
        <dbReference type="EnsemblPlants" id="KRH77418"/>
    </source>
</evidence>
<evidence type="ECO:0000256" key="2">
    <source>
        <dbReference type="SAM" id="MobiDB-lite"/>
    </source>
</evidence>
<dbReference type="Gene3D" id="1.25.40.60">
    <property type="match status" value="1"/>
</dbReference>
<name>A0A0R0LDS7_SOYBN</name>
<dbReference type="AlphaFoldDB" id="A0A0R0LDS7"/>
<dbReference type="Gene3D" id="3.40.50.2060">
    <property type="match status" value="1"/>
</dbReference>
<protein>
    <recommendedName>
        <fullName evidence="6">SNARE-interacting protein KEULE</fullName>
    </recommendedName>
</protein>
<accession>A0A0R0LDS7</accession>
<dbReference type="SUPFAM" id="SSF56815">
    <property type="entry name" value="Sec1/munc18-like (SM) proteins"/>
    <property type="match status" value="1"/>
</dbReference>
<dbReference type="FunFam" id="3.90.830.10:FF:000008">
    <property type="entry name" value="SNARE-interacting protein KEULE"/>
    <property type="match status" value="1"/>
</dbReference>
<evidence type="ECO:0000313" key="5">
    <source>
        <dbReference type="Proteomes" id="UP000008827"/>
    </source>
</evidence>
<dbReference type="InterPro" id="IPR036045">
    <property type="entry name" value="Sec1-like_sf"/>
</dbReference>
<evidence type="ECO:0000256" key="1">
    <source>
        <dbReference type="ARBA" id="ARBA00009884"/>
    </source>
</evidence>
<dbReference type="PANTHER" id="PTHR11679">
    <property type="entry name" value="VESICLE PROTEIN SORTING-ASSOCIATED"/>
    <property type="match status" value="1"/>
</dbReference>
<evidence type="ECO:0000313" key="3">
    <source>
        <dbReference type="EMBL" id="KRH77418.1"/>
    </source>
</evidence>
<dbReference type="Pfam" id="PF00995">
    <property type="entry name" value="Sec1"/>
    <property type="match status" value="1"/>
</dbReference>
<dbReference type="Gene3D" id="3.40.50.1910">
    <property type="match status" value="1"/>
</dbReference>
<comment type="similarity">
    <text evidence="1">Belongs to the STXBP/unc-18/SEC1 family.</text>
</comment>
<keyword evidence="5" id="KW-1185">Reference proteome</keyword>
<dbReference type="InterPro" id="IPR043154">
    <property type="entry name" value="Sec-1-like_dom1"/>
</dbReference>
<proteinExistence type="inferred from homology"/>
<dbReference type="GO" id="GO:0016192">
    <property type="term" value="P:vesicle-mediated transport"/>
    <property type="evidence" value="ECO:0007669"/>
    <property type="project" value="InterPro"/>
</dbReference>
<dbReference type="Gene3D" id="3.90.830.10">
    <property type="entry name" value="Syntaxin Binding Protein 1, Chain A, domain 2"/>
    <property type="match status" value="1"/>
</dbReference>
<dbReference type="PIRSF" id="PIRSF005715">
    <property type="entry name" value="VPS45_Sec1"/>
    <property type="match status" value="1"/>
</dbReference>
<dbReference type="Gramene" id="KRH77418">
    <property type="protein sequence ID" value="KRH77418"/>
    <property type="gene ID" value="GLYMA_01G212200"/>
</dbReference>
<dbReference type="EMBL" id="CM000834">
    <property type="protein sequence ID" value="KRH77418.1"/>
    <property type="molecule type" value="Genomic_DNA"/>
</dbReference>
<dbReference type="ExpressionAtlas" id="A0A0R0LDS7">
    <property type="expression patterns" value="baseline and differential"/>
</dbReference>
<sequence>MSMSDSDSSSYAGADYKSFKQISRERLLHEMLRSAKTGDSKSTLKVLIMDKLTVKIMSHLCKMTDINGEGVSLGEDLYKQRQPLPTWDAIYFIQPTREKAFVFFSSAISKELVMDIKKDMEVLTRLGALREMNLEYFPIDSQGFITNNERALEELFGDEENNHKGVTCLNVMAKRIATVFASLREFPSVRFRAAKSLDATTMTTFQDLIPTKLAAGIWDCLVKYKKSIPNFPQTETCELLILDRSIDQIAPVIHEWTYDAMCHDLLNMEGNKYVHEVPGKSGGPAERKEVLLEDHDPVWLELRHAHIADASERLHEKMTNFISKNKAAQIQHGSNSSSEMSTRDIQTIVQALPQYSEQIDKLSLHVEIAGKINRIIRESGLRELGQLEQDLVFGDATTKDVIKFFTMKEDITHENKLRLLMILASVYPEKFEGEKGQNLMRLAKLTEEDMNIVPNFRMLGGQPVTKKSLTAAFGLKFDIHKKKHAARKERPGEEEKWQLSRFYPIIEELLEKLMKNELSKEDYPCLNDPSPSYQGSPFSGPVNQNPHSMRSRRTPTWARPQGSEDGYSSDSVLRHASSDFRRMGQRIFLFIVGGATRSELRVCHKLTEKLKREIILGSSSIDDPSQFITKLKTITTHEISLDDIQI</sequence>
<feature type="region of interest" description="Disordered" evidence="2">
    <location>
        <begin position="525"/>
        <end position="570"/>
    </location>
</feature>
<feature type="compositionally biased region" description="Polar residues" evidence="2">
    <location>
        <begin position="529"/>
        <end position="548"/>
    </location>
</feature>
<dbReference type="InterPro" id="IPR043127">
    <property type="entry name" value="Sec-1-like_dom3a"/>
</dbReference>
<reference evidence="3" key="3">
    <citation type="submission" date="2018-07" db="EMBL/GenBank/DDBJ databases">
        <title>WGS assembly of Glycine max.</title>
        <authorList>
            <person name="Schmutz J."/>
            <person name="Cannon S."/>
            <person name="Schlueter J."/>
            <person name="Ma J."/>
            <person name="Mitros T."/>
            <person name="Nelson W."/>
            <person name="Hyten D."/>
            <person name="Song Q."/>
            <person name="Thelen J."/>
            <person name="Cheng J."/>
            <person name="Xu D."/>
            <person name="Hellsten U."/>
            <person name="May G."/>
            <person name="Yu Y."/>
            <person name="Sakurai T."/>
            <person name="Umezawa T."/>
            <person name="Bhattacharyya M."/>
            <person name="Sandhu D."/>
            <person name="Valliyodan B."/>
            <person name="Lindquist E."/>
            <person name="Peto M."/>
            <person name="Grant D."/>
            <person name="Shu S."/>
            <person name="Goodstein D."/>
            <person name="Barry K."/>
            <person name="Futrell-Griggs M."/>
            <person name="Abernathy B."/>
            <person name="Du J."/>
            <person name="Tian Z."/>
            <person name="Zhu L."/>
            <person name="Gill N."/>
            <person name="Joshi T."/>
            <person name="Libault M."/>
            <person name="Sethuraman A."/>
            <person name="Zhang X."/>
            <person name="Shinozaki K."/>
            <person name="Nguyen H."/>
            <person name="Wing R."/>
            <person name="Cregan P."/>
            <person name="Specht J."/>
            <person name="Grimwood J."/>
            <person name="Rokhsar D."/>
            <person name="Stacey G."/>
            <person name="Shoemaker R."/>
            <person name="Jackson S."/>
        </authorList>
    </citation>
    <scope>NUCLEOTIDE SEQUENCE</scope>
    <source>
        <tissue evidence="3">Callus</tissue>
    </source>
</reference>
<dbReference type="Proteomes" id="UP000008827">
    <property type="component" value="Chromosome 1"/>
</dbReference>
<dbReference type="InterPro" id="IPR001619">
    <property type="entry name" value="Sec1-like"/>
</dbReference>
<gene>
    <name evidence="4" type="primary">LOC100778770</name>
    <name evidence="3" type="ORF">GLYMA_01G212200</name>
</gene>
<reference evidence="4" key="2">
    <citation type="submission" date="2018-02" db="UniProtKB">
        <authorList>
            <consortium name="EnsemblPlants"/>
        </authorList>
    </citation>
    <scope>IDENTIFICATION</scope>
    <source>
        <strain evidence="4">Williams 82</strain>
    </source>
</reference>
<dbReference type="EnsemblPlants" id="KRH77418">
    <property type="protein sequence ID" value="KRH77418"/>
    <property type="gene ID" value="GLYMA_01G212200"/>
</dbReference>
<dbReference type="InterPro" id="IPR027482">
    <property type="entry name" value="Sec1-like_dom2"/>
</dbReference>
<evidence type="ECO:0008006" key="6">
    <source>
        <dbReference type="Google" id="ProtNLM"/>
    </source>
</evidence>
<organism evidence="3">
    <name type="scientific">Glycine max</name>
    <name type="common">Soybean</name>
    <name type="synonym">Glycine hispida</name>
    <dbReference type="NCBI Taxonomy" id="3847"/>
    <lineage>
        <taxon>Eukaryota</taxon>
        <taxon>Viridiplantae</taxon>
        <taxon>Streptophyta</taxon>
        <taxon>Embryophyta</taxon>
        <taxon>Tracheophyta</taxon>
        <taxon>Spermatophyta</taxon>
        <taxon>Magnoliopsida</taxon>
        <taxon>eudicotyledons</taxon>
        <taxon>Gunneridae</taxon>
        <taxon>Pentapetalae</taxon>
        <taxon>rosids</taxon>
        <taxon>fabids</taxon>
        <taxon>Fabales</taxon>
        <taxon>Fabaceae</taxon>
        <taxon>Papilionoideae</taxon>
        <taxon>50 kb inversion clade</taxon>
        <taxon>NPAAA clade</taxon>
        <taxon>indigoferoid/millettioid clade</taxon>
        <taxon>Phaseoleae</taxon>
        <taxon>Glycine</taxon>
        <taxon>Glycine subgen. Soja</taxon>
    </lineage>
</organism>